<feature type="compositionally biased region" description="Low complexity" evidence="1">
    <location>
        <begin position="92"/>
        <end position="105"/>
    </location>
</feature>
<name>A0A8H6NJ32_9PEZI</name>
<comment type="caution">
    <text evidence="2">The sequence shown here is derived from an EMBL/GenBank/DDBJ whole genome shotgun (WGS) entry which is preliminary data.</text>
</comment>
<proteinExistence type="predicted"/>
<dbReference type="Proteomes" id="UP000639643">
    <property type="component" value="Unassembled WGS sequence"/>
</dbReference>
<keyword evidence="3" id="KW-1185">Reference proteome</keyword>
<protein>
    <submittedName>
        <fullName evidence="2">Uncharacterized protein</fullName>
    </submittedName>
</protein>
<feature type="region of interest" description="Disordered" evidence="1">
    <location>
        <begin position="76"/>
        <end position="105"/>
    </location>
</feature>
<reference evidence="2" key="1">
    <citation type="journal article" date="2020" name="Phytopathology">
        <title>Genome Sequence Resources of Colletotrichum truncatum, C. plurivorum, C. musicola, and C. sojae: Four Species Pathogenic to Soybean (Glycine max).</title>
        <authorList>
            <person name="Rogerio F."/>
            <person name="Boufleur T.R."/>
            <person name="Ciampi-Guillardi M."/>
            <person name="Sukno S.A."/>
            <person name="Thon M.R."/>
            <person name="Massola Junior N.S."/>
            <person name="Baroncelli R."/>
        </authorList>
    </citation>
    <scope>NUCLEOTIDE SEQUENCE</scope>
    <source>
        <strain evidence="2">LFN0074</strain>
    </source>
</reference>
<sequence length="105" mass="11420">MEPQPANDVPETTHDDTISLMILEYLLPLPSSVGNSIFKHPDLSNVTKINALVRITVGQSCAPRILIIRISLGLPSSSAIENPDSFKASDENNQPQPQTQSIITQ</sequence>
<dbReference type="EMBL" id="WIGM01000181">
    <property type="protein sequence ID" value="KAF6835249.1"/>
    <property type="molecule type" value="Genomic_DNA"/>
</dbReference>
<evidence type="ECO:0000313" key="2">
    <source>
        <dbReference type="EMBL" id="KAF6835249.1"/>
    </source>
</evidence>
<organism evidence="2 3">
    <name type="scientific">Colletotrichum musicola</name>
    <dbReference type="NCBI Taxonomy" id="2175873"/>
    <lineage>
        <taxon>Eukaryota</taxon>
        <taxon>Fungi</taxon>
        <taxon>Dikarya</taxon>
        <taxon>Ascomycota</taxon>
        <taxon>Pezizomycotina</taxon>
        <taxon>Sordariomycetes</taxon>
        <taxon>Hypocreomycetidae</taxon>
        <taxon>Glomerellales</taxon>
        <taxon>Glomerellaceae</taxon>
        <taxon>Colletotrichum</taxon>
        <taxon>Colletotrichum orchidearum species complex</taxon>
    </lineage>
</organism>
<gene>
    <name evidence="2" type="ORF">CMUS01_05846</name>
</gene>
<evidence type="ECO:0000313" key="3">
    <source>
        <dbReference type="Proteomes" id="UP000639643"/>
    </source>
</evidence>
<evidence type="ECO:0000256" key="1">
    <source>
        <dbReference type="SAM" id="MobiDB-lite"/>
    </source>
</evidence>
<dbReference type="AlphaFoldDB" id="A0A8H6NJ32"/>
<accession>A0A8H6NJ32</accession>